<evidence type="ECO:0000256" key="2">
    <source>
        <dbReference type="ARBA" id="ARBA00004556"/>
    </source>
</evidence>
<dbReference type="InterPro" id="IPR007716">
    <property type="entry name" value="NPL4_Zn-bd_put"/>
</dbReference>
<keyword evidence="10" id="KW-1185">Reference proteome</keyword>
<comment type="subcellular location">
    <subcellularLocation>
        <location evidence="2">Cytoplasm</location>
        <location evidence="2">Perinuclear region</location>
    </subcellularLocation>
    <subcellularLocation>
        <location evidence="1">Nucleus membrane</location>
        <topology evidence="1">Peripheral membrane protein</topology>
        <orientation evidence="1">Cytoplasmic side</orientation>
    </subcellularLocation>
</comment>
<dbReference type="Gene3D" id="3.40.50.1820">
    <property type="entry name" value="alpha/beta hydrolase"/>
    <property type="match status" value="1"/>
</dbReference>
<evidence type="ECO:0000256" key="6">
    <source>
        <dbReference type="ARBA" id="ARBA00048461"/>
    </source>
</evidence>
<protein>
    <recommendedName>
        <fullName evidence="4">Nuclear protein localization protein 4</fullName>
    </recommendedName>
</protein>
<dbReference type="Pfam" id="PF05020">
    <property type="entry name" value="zf-NPL4"/>
    <property type="match status" value="1"/>
</dbReference>
<dbReference type="PANTHER" id="PTHR12710:SF0">
    <property type="entry name" value="NUCLEAR PROTEIN LOCALIZATION PROTEIN 4 HOMOLOG"/>
    <property type="match status" value="1"/>
</dbReference>
<dbReference type="Pfam" id="PF00561">
    <property type="entry name" value="Abhydrolase_1"/>
    <property type="match status" value="1"/>
</dbReference>
<dbReference type="PANTHER" id="PTHR12710">
    <property type="entry name" value="NUCLEAR PROTEIN LOCALIZATION 4"/>
    <property type="match status" value="1"/>
</dbReference>
<dbReference type="SUPFAM" id="SSF53474">
    <property type="entry name" value="alpha/beta-Hydrolases"/>
    <property type="match status" value="1"/>
</dbReference>
<sequence>MFGSLPNSRFFAFDWIGMGRSSRPPYTLPHSKPRSSERVQAAEAYFLSSLEQWREKMKIEKMVLVGHSLGGYLSVAYALKHPERVERLVLVSPVGIPEGSWDLKAQTKVEERRSESKDLPLEKQDSAGAQSARSVTTHQEGSMGPPRRFSNRTLSFLGWLWDHNVSIFGILRSSSFFGPWLISGYTKRRFGSVPPDELQCMHAYCHVADILAPGAYARSPMIHRIASLTMPILFLYILASLPDVEPESLTLSNEPRGGEKRASELFGSTLQALGITHGHLLYATYAPRADSAAHEPAPEPAAPATEHTRPWEHVQEEAVDTYWENQPGTIARARDAQFCRHGEKGMCDYCMPLEPYDAGYHAAHNIKHLSFHAYLRKQNIATNTTSSSTFVPPLEEAAYRVQVPCPSGQHPPWPAGVCTKCQPSAITLQRQPYRMVDHVEFASPALIERMLEIWRKTNVQRFGFLVGRYERYTEVPMGVKAVVEAIHEPPQQGEIDGLALGIPWEDQARVEELAHQCGLQIVGMVYTDLEAADPSHTDARKAGLVACKRHLDSFFLSGAEAVFAAQLQGANRSKSRFSRSGEFNSRFVTCILTGNPEGVVDIAAYQVSEQAMGMVDADMIEASVEPTTIRVKPSEGARYVPEVFFRYKNKYGIDVKESAKPTFPVEYLIVNTTHGFPTTPSPRFLSESFPIENRPGLHDQDLSVVCRELAALRASELLPGGDAAQHEARAALVRVLSDWHLLAFLGQTGILSDEEMQRLCAVAVSHDTGSALDALLASSGWQTLVAIAGDRPPPERQTTRLAPSPAPRETTHPRRAPTRAAASRVLTARL</sequence>
<dbReference type="InterPro" id="IPR029058">
    <property type="entry name" value="AB_hydrolase_fold"/>
</dbReference>
<evidence type="ECO:0000256" key="1">
    <source>
        <dbReference type="ARBA" id="ARBA00004335"/>
    </source>
</evidence>
<comment type="similarity">
    <text evidence="3">Belongs to the NPL4 family.</text>
</comment>
<feature type="region of interest" description="Disordered" evidence="7">
    <location>
        <begin position="106"/>
        <end position="147"/>
    </location>
</feature>
<dbReference type="InterPro" id="IPR016563">
    <property type="entry name" value="Npl4"/>
</dbReference>
<feature type="domain" description="MPN" evidence="8">
    <location>
        <begin position="439"/>
        <end position="583"/>
    </location>
</feature>
<dbReference type="GO" id="GO:0031965">
    <property type="term" value="C:nuclear membrane"/>
    <property type="evidence" value="ECO:0007669"/>
    <property type="project" value="UniProtKB-SubCell"/>
</dbReference>
<name>A0AAF0DYS4_9BASI</name>
<dbReference type="Proteomes" id="UP001214603">
    <property type="component" value="Chromosome 2"/>
</dbReference>
<dbReference type="PROSITE" id="PS50249">
    <property type="entry name" value="MPN"/>
    <property type="match status" value="1"/>
</dbReference>
<evidence type="ECO:0000313" key="9">
    <source>
        <dbReference type="EMBL" id="WFD02641.1"/>
    </source>
</evidence>
<dbReference type="GO" id="GO:0006511">
    <property type="term" value="P:ubiquitin-dependent protein catabolic process"/>
    <property type="evidence" value="ECO:0007669"/>
    <property type="project" value="InterPro"/>
</dbReference>
<dbReference type="GO" id="GO:0031625">
    <property type="term" value="F:ubiquitin protein ligase binding"/>
    <property type="evidence" value="ECO:0007669"/>
    <property type="project" value="TreeGrafter"/>
</dbReference>
<dbReference type="CDD" id="cd08061">
    <property type="entry name" value="MPN_NPL4"/>
    <property type="match status" value="1"/>
</dbReference>
<dbReference type="AlphaFoldDB" id="A0AAF0DYS4"/>
<dbReference type="EMBL" id="CP119935">
    <property type="protein sequence ID" value="WFD02641.1"/>
    <property type="molecule type" value="Genomic_DNA"/>
</dbReference>
<feature type="compositionally biased region" description="Polar residues" evidence="7">
    <location>
        <begin position="127"/>
        <end position="140"/>
    </location>
</feature>
<organism evidence="9 10">
    <name type="scientific">Malassezia obtusa</name>
    <dbReference type="NCBI Taxonomy" id="76774"/>
    <lineage>
        <taxon>Eukaryota</taxon>
        <taxon>Fungi</taxon>
        <taxon>Dikarya</taxon>
        <taxon>Basidiomycota</taxon>
        <taxon>Ustilaginomycotina</taxon>
        <taxon>Malasseziomycetes</taxon>
        <taxon>Malasseziales</taxon>
        <taxon>Malasseziaceae</taxon>
        <taxon>Malassezia</taxon>
    </lineage>
</organism>
<dbReference type="GO" id="GO:0043130">
    <property type="term" value="F:ubiquitin binding"/>
    <property type="evidence" value="ECO:0007669"/>
    <property type="project" value="TreeGrafter"/>
</dbReference>
<feature type="region of interest" description="Disordered" evidence="7">
    <location>
        <begin position="789"/>
        <end position="830"/>
    </location>
</feature>
<dbReference type="GO" id="GO:0048471">
    <property type="term" value="C:perinuclear region of cytoplasm"/>
    <property type="evidence" value="ECO:0007669"/>
    <property type="project" value="UniProtKB-SubCell"/>
</dbReference>
<comment type="catalytic activity">
    <reaction evidence="6">
        <text>a monoacylglycerol + H2O = glycerol + a fatty acid + H(+)</text>
        <dbReference type="Rhea" id="RHEA:15245"/>
        <dbReference type="ChEBI" id="CHEBI:15377"/>
        <dbReference type="ChEBI" id="CHEBI:15378"/>
        <dbReference type="ChEBI" id="CHEBI:17408"/>
        <dbReference type="ChEBI" id="CHEBI:17754"/>
        <dbReference type="ChEBI" id="CHEBI:28868"/>
    </reaction>
</comment>
<gene>
    <name evidence="9" type="primary">NPL4</name>
    <name evidence="9" type="ORF">MOBT1_001322</name>
</gene>
<comment type="catalytic activity">
    <reaction evidence="5">
        <text>a diacylglycerol + H2O = a monoacylglycerol + a fatty acid + H(+)</text>
        <dbReference type="Rhea" id="RHEA:32731"/>
        <dbReference type="ChEBI" id="CHEBI:15377"/>
        <dbReference type="ChEBI" id="CHEBI:15378"/>
        <dbReference type="ChEBI" id="CHEBI:17408"/>
        <dbReference type="ChEBI" id="CHEBI:18035"/>
        <dbReference type="ChEBI" id="CHEBI:28868"/>
    </reaction>
</comment>
<evidence type="ECO:0000256" key="3">
    <source>
        <dbReference type="ARBA" id="ARBA00011025"/>
    </source>
</evidence>
<evidence type="ECO:0000259" key="8">
    <source>
        <dbReference type="PROSITE" id="PS50249"/>
    </source>
</evidence>
<dbReference type="InterPro" id="IPR037518">
    <property type="entry name" value="MPN"/>
</dbReference>
<dbReference type="InterPro" id="IPR007717">
    <property type="entry name" value="NPL4_C"/>
</dbReference>
<accession>A0AAF0DYS4</accession>
<feature type="compositionally biased region" description="Basic and acidic residues" evidence="7">
    <location>
        <begin position="106"/>
        <end position="125"/>
    </location>
</feature>
<evidence type="ECO:0000313" key="10">
    <source>
        <dbReference type="Proteomes" id="UP001214603"/>
    </source>
</evidence>
<dbReference type="InterPro" id="IPR000073">
    <property type="entry name" value="AB_hydrolase_1"/>
</dbReference>
<evidence type="ECO:0000256" key="7">
    <source>
        <dbReference type="SAM" id="MobiDB-lite"/>
    </source>
</evidence>
<dbReference type="Pfam" id="PF05021">
    <property type="entry name" value="NPL4"/>
    <property type="match status" value="1"/>
</dbReference>
<evidence type="ECO:0000256" key="5">
    <source>
        <dbReference type="ARBA" id="ARBA00047591"/>
    </source>
</evidence>
<proteinExistence type="inferred from homology"/>
<evidence type="ECO:0000256" key="4">
    <source>
        <dbReference type="ARBA" id="ARBA00019709"/>
    </source>
</evidence>
<reference evidence="9" key="1">
    <citation type="submission" date="2023-03" db="EMBL/GenBank/DDBJ databases">
        <title>Mating type loci evolution in Malassezia.</title>
        <authorList>
            <person name="Coelho M.A."/>
        </authorList>
    </citation>
    <scope>NUCLEOTIDE SEQUENCE</scope>
    <source>
        <strain evidence="9">CBS 7876</strain>
    </source>
</reference>